<evidence type="ECO:0000313" key="1">
    <source>
        <dbReference type="EMBL" id="CAB4334197.1"/>
    </source>
</evidence>
<accession>A0A6J5YZ26</accession>
<gene>
    <name evidence="1" type="ORF">UFOPK3770_00439</name>
</gene>
<dbReference type="AlphaFoldDB" id="A0A6J5YZ26"/>
<dbReference type="EMBL" id="CAESAJ010000029">
    <property type="protein sequence ID" value="CAB4334197.1"/>
    <property type="molecule type" value="Genomic_DNA"/>
</dbReference>
<reference evidence="1" key="1">
    <citation type="submission" date="2020-05" db="EMBL/GenBank/DDBJ databases">
        <authorList>
            <person name="Chiriac C."/>
            <person name="Salcher M."/>
            <person name="Ghai R."/>
            <person name="Kavagutti S V."/>
        </authorList>
    </citation>
    <scope>NUCLEOTIDE SEQUENCE</scope>
</reference>
<dbReference type="Gene3D" id="3.40.50.300">
    <property type="entry name" value="P-loop containing nucleotide triphosphate hydrolases"/>
    <property type="match status" value="1"/>
</dbReference>
<dbReference type="SUPFAM" id="SSF52540">
    <property type="entry name" value="P-loop containing nucleoside triphosphate hydrolases"/>
    <property type="match status" value="1"/>
</dbReference>
<name>A0A6J5YZ26_9ZZZZ</name>
<proteinExistence type="predicted"/>
<protein>
    <submittedName>
        <fullName evidence="1">Unannotated protein</fullName>
    </submittedName>
</protein>
<organism evidence="1">
    <name type="scientific">freshwater metagenome</name>
    <dbReference type="NCBI Taxonomy" id="449393"/>
    <lineage>
        <taxon>unclassified sequences</taxon>
        <taxon>metagenomes</taxon>
        <taxon>ecological metagenomes</taxon>
    </lineage>
</organism>
<dbReference type="InterPro" id="IPR027417">
    <property type="entry name" value="P-loop_NTPase"/>
</dbReference>
<sequence>MMLPAEMPSQKKSQDSQPSQADLLALFVMPHSPVDLPMWPRSSPNIDSQVNIFSNFGGAILALNEAECSESVLCASDAVVFVIDGNIGLSNDTQALWHLAQDNDIPRTVAILNPVTGRADFRECVAIVNRVMSDDVLVRFEVIDNDDSSQAIGLYDLLTAEIVDYSSKTAVRRAADAEHLSLTQELSDELIDELAHAALSDSAFANFQADLPISLPGLVTAWNSDHIVSATPIDGVIGIDVLTQWLCARTARWTPVVEIAEGQTVSILDVPDAIGIGIGGGWIRLWHNNETQAATRFEVIDVHSGAITFNPGHLQYLAECNFGQTVRNQASSAIVQEPRF</sequence>